<reference evidence="2" key="1">
    <citation type="submission" date="2014-11" db="EMBL/GenBank/DDBJ databases">
        <title>Xylella fastidiosa Hib4 Genome Sequencing.</title>
        <authorList>
            <person name="Pierry P.M."/>
            <person name="da Silva A.M."/>
        </authorList>
    </citation>
    <scope>NUCLEOTIDE SEQUENCE [LARGE SCALE GENOMIC DNA]</scope>
    <source>
        <strain evidence="2">Hib4</strain>
    </source>
</reference>
<evidence type="ECO:0000313" key="1">
    <source>
        <dbReference type="EMBL" id="ALR06245.2"/>
    </source>
</evidence>
<gene>
    <name evidence="1" type="ORF">XFHB_04595</name>
</gene>
<protein>
    <submittedName>
        <fullName evidence="1">Uncharacterized protein</fullName>
    </submittedName>
</protein>
<dbReference type="EMBL" id="CP009885">
    <property type="protein sequence ID" value="ALR06245.2"/>
    <property type="molecule type" value="Genomic_DNA"/>
</dbReference>
<dbReference type="AlphaFoldDB" id="A0ABC8AD17"/>
<sequence length="46" mass="5017">MGHSLQDNVAQGAMLAAVRGFSDRVWWGVEGRKDARLAIYGRGDVV</sequence>
<name>A0ABC8AD17_XYLFS</name>
<evidence type="ECO:0000313" key="2">
    <source>
        <dbReference type="Proteomes" id="UP000196980"/>
    </source>
</evidence>
<dbReference type="KEGG" id="xfh:XFHB_04595"/>
<dbReference type="Proteomes" id="UP000196980">
    <property type="component" value="Chromosome"/>
</dbReference>
<proteinExistence type="predicted"/>
<organism evidence="1 2">
    <name type="scientific">Xylella fastidiosa</name>
    <dbReference type="NCBI Taxonomy" id="2371"/>
    <lineage>
        <taxon>Bacteria</taxon>
        <taxon>Pseudomonadati</taxon>
        <taxon>Pseudomonadota</taxon>
        <taxon>Gammaproteobacteria</taxon>
        <taxon>Lysobacterales</taxon>
        <taxon>Lysobacteraceae</taxon>
        <taxon>Xylella</taxon>
    </lineage>
</organism>
<accession>A0ABC8AD17</accession>
<dbReference type="RefSeq" id="WP_155114991.1">
    <property type="nucleotide sequence ID" value="NZ_CP009790.1"/>
</dbReference>